<keyword evidence="1" id="KW-0175">Coiled coil</keyword>
<sequence>MTNATSPRHGERVGLALTCVSGPVTLGIPQLAPTDVRGAGLTLSLGKAVAVMAKALFGHVVAPAELRMVEENAVLRAKVRRLERELEELRTQRDAAIAHELLSMAGENAEPALA</sequence>
<organism evidence="2 3">
    <name type="scientific">Blastococcus tunisiensis</name>
    <dbReference type="NCBI Taxonomy" id="1798228"/>
    <lineage>
        <taxon>Bacteria</taxon>
        <taxon>Bacillati</taxon>
        <taxon>Actinomycetota</taxon>
        <taxon>Actinomycetes</taxon>
        <taxon>Geodermatophilales</taxon>
        <taxon>Geodermatophilaceae</taxon>
        <taxon>Blastococcus</taxon>
    </lineage>
</organism>
<dbReference type="AlphaFoldDB" id="A0A1I2CZQ5"/>
<protein>
    <submittedName>
        <fullName evidence="2">Uncharacterized protein</fullName>
    </submittedName>
</protein>
<dbReference type="STRING" id="1798228.SAMN05216574_105222"/>
<name>A0A1I2CZQ5_9ACTN</name>
<accession>A0A1I2CZQ5</accession>
<keyword evidence="3" id="KW-1185">Reference proteome</keyword>
<evidence type="ECO:0000313" key="3">
    <source>
        <dbReference type="Proteomes" id="UP000198589"/>
    </source>
</evidence>
<reference evidence="3" key="1">
    <citation type="submission" date="2016-10" db="EMBL/GenBank/DDBJ databases">
        <authorList>
            <person name="Varghese N."/>
            <person name="Submissions S."/>
        </authorList>
    </citation>
    <scope>NUCLEOTIDE SEQUENCE [LARGE SCALE GENOMIC DNA]</scope>
    <source>
        <strain evidence="3">DSM 46838</strain>
    </source>
</reference>
<feature type="coiled-coil region" evidence="1">
    <location>
        <begin position="65"/>
        <end position="99"/>
    </location>
</feature>
<proteinExistence type="predicted"/>
<dbReference type="EMBL" id="FOND01000005">
    <property type="protein sequence ID" value="SFE73263.1"/>
    <property type="molecule type" value="Genomic_DNA"/>
</dbReference>
<evidence type="ECO:0000256" key="1">
    <source>
        <dbReference type="SAM" id="Coils"/>
    </source>
</evidence>
<evidence type="ECO:0000313" key="2">
    <source>
        <dbReference type="EMBL" id="SFE73263.1"/>
    </source>
</evidence>
<gene>
    <name evidence="2" type="ORF">SAMN05216574_105222</name>
</gene>
<dbReference type="Proteomes" id="UP000198589">
    <property type="component" value="Unassembled WGS sequence"/>
</dbReference>